<gene>
    <name evidence="3" type="primary">Acey_s0153.g2932</name>
    <name evidence="3" type="synonym">Acey-C18B2.5</name>
    <name evidence="3" type="ORF">Y032_0153g2932</name>
</gene>
<dbReference type="InterPro" id="IPR027417">
    <property type="entry name" value="P-loop_NTPase"/>
</dbReference>
<keyword evidence="4" id="KW-1185">Reference proteome</keyword>
<evidence type="ECO:0000313" key="4">
    <source>
        <dbReference type="Proteomes" id="UP000024635"/>
    </source>
</evidence>
<feature type="region of interest" description="Disordered" evidence="2">
    <location>
        <begin position="379"/>
        <end position="408"/>
    </location>
</feature>
<feature type="region of interest" description="Disordered" evidence="2">
    <location>
        <begin position="45"/>
        <end position="72"/>
    </location>
</feature>
<feature type="compositionally biased region" description="Polar residues" evidence="2">
    <location>
        <begin position="397"/>
        <end position="408"/>
    </location>
</feature>
<dbReference type="PANTHER" id="PTHR32046">
    <property type="entry name" value="G DOMAIN-CONTAINING PROTEIN"/>
    <property type="match status" value="1"/>
</dbReference>
<name>A0A016T0I8_9BILA</name>
<protein>
    <recommendedName>
        <fullName evidence="5">G domain-containing protein</fullName>
    </recommendedName>
</protein>
<feature type="coiled-coil region" evidence="1">
    <location>
        <begin position="334"/>
        <end position="375"/>
    </location>
</feature>
<reference evidence="4" key="1">
    <citation type="journal article" date="2015" name="Nat. Genet.">
        <title>The genome and transcriptome of the zoonotic hookworm Ancylostoma ceylanicum identify infection-specific gene families.</title>
        <authorList>
            <person name="Schwarz E.M."/>
            <person name="Hu Y."/>
            <person name="Antoshechkin I."/>
            <person name="Miller M.M."/>
            <person name="Sternberg P.W."/>
            <person name="Aroian R.V."/>
        </authorList>
    </citation>
    <scope>NUCLEOTIDE SEQUENCE</scope>
    <source>
        <strain evidence="4">HY135</strain>
    </source>
</reference>
<proteinExistence type="predicted"/>
<dbReference type="PANTHER" id="PTHR32046:SF11">
    <property type="entry name" value="IMMUNE-ASSOCIATED NUCLEOTIDE-BINDING PROTEIN 10-LIKE"/>
    <property type="match status" value="1"/>
</dbReference>
<dbReference type="SUPFAM" id="SSF52540">
    <property type="entry name" value="P-loop containing nucleoside triphosphate hydrolases"/>
    <property type="match status" value="1"/>
</dbReference>
<evidence type="ECO:0000256" key="1">
    <source>
        <dbReference type="SAM" id="Coils"/>
    </source>
</evidence>
<keyword evidence="1" id="KW-0175">Coiled coil</keyword>
<evidence type="ECO:0008006" key="5">
    <source>
        <dbReference type="Google" id="ProtNLM"/>
    </source>
</evidence>
<organism evidence="3 4">
    <name type="scientific">Ancylostoma ceylanicum</name>
    <dbReference type="NCBI Taxonomy" id="53326"/>
    <lineage>
        <taxon>Eukaryota</taxon>
        <taxon>Metazoa</taxon>
        <taxon>Ecdysozoa</taxon>
        <taxon>Nematoda</taxon>
        <taxon>Chromadorea</taxon>
        <taxon>Rhabditida</taxon>
        <taxon>Rhabditina</taxon>
        <taxon>Rhabditomorpha</taxon>
        <taxon>Strongyloidea</taxon>
        <taxon>Ancylostomatidae</taxon>
        <taxon>Ancylostomatinae</taxon>
        <taxon>Ancylostoma</taxon>
    </lineage>
</organism>
<evidence type="ECO:0000313" key="3">
    <source>
        <dbReference type="EMBL" id="EYB96146.1"/>
    </source>
</evidence>
<dbReference type="STRING" id="53326.A0A016T0I8"/>
<feature type="region of interest" description="Disordered" evidence="2">
    <location>
        <begin position="220"/>
        <end position="241"/>
    </location>
</feature>
<dbReference type="EMBL" id="JARK01001489">
    <property type="protein sequence ID" value="EYB96146.1"/>
    <property type="molecule type" value="Genomic_DNA"/>
</dbReference>
<dbReference type="Proteomes" id="UP000024635">
    <property type="component" value="Unassembled WGS sequence"/>
</dbReference>
<sequence length="711" mass="78722">MDTQSINLDDIFPVETAPTRHSEHAEHFSSTTTRVEKTSSYSSTTVVQNSHSSHSVEINAVTPPEPKCRTSLSGVSETKESHVEVHNTSTHLSHGSSNDDLLASVFGAVKLPDVHYGQDHHHAIQHIDDALAGEETDFHYDGSSVVSESHQSSVSTHRTANGSVTGVRNASNRVAESLMQQAMDDLHLAEPNDVHDQYADEPATVVNQENGEENGAYEPYSMYSAEAPPRVPSRRGTGDSRMRTMTYDSAVSGAESRVGGFDVHHDDGTYTAEEINLHHDEVAYTRPKLKVLQSTVVPLNKMKKTVWLLLLQDDAESPSEGKETPFRTGDTMKLKRLNEEVVEARQRQAELAAQVERERAEVEKLRQLKQQSLAREAAARVHPRQFSMGSGVSVGSNSTTKNSSTVQSDFRHASGDTIYDEEPVKVSTLAQRQLNNGKTVSTIEGVNMVVPEMEVVKVSSKNSRIRKVIIGGDQAPSPEDKTILLFGPTKSGKTMTINSMLNYLYDVKRENDFRFVLDGEIKRTENLTAYVINNTVLPFSVTVVDTPGVVSREGNATVSTLIKTWFEQELREAGTFRLDAISIVLHHNEKSLGWPFINELAAVKHMLGDDLKTNVLPIITNSEVLPQPIAVRSLALANISFVEYYKLNNLGFMPNTQGIPKLQHNLFFSHGMASLEAYFRDLQELIHPLLAILRGAERSSSIYSYSDSDLY</sequence>
<dbReference type="Gene3D" id="3.40.50.300">
    <property type="entry name" value="P-loop containing nucleotide triphosphate hydrolases"/>
    <property type="match status" value="1"/>
</dbReference>
<evidence type="ECO:0000256" key="2">
    <source>
        <dbReference type="SAM" id="MobiDB-lite"/>
    </source>
</evidence>
<dbReference type="AlphaFoldDB" id="A0A016T0I8"/>
<dbReference type="OrthoDB" id="8954335at2759"/>
<feature type="compositionally biased region" description="Polar residues" evidence="2">
    <location>
        <begin position="45"/>
        <end position="56"/>
    </location>
</feature>
<accession>A0A016T0I8</accession>
<comment type="caution">
    <text evidence="3">The sequence shown here is derived from an EMBL/GenBank/DDBJ whole genome shotgun (WGS) entry which is preliminary data.</text>
</comment>